<comment type="caution">
    <text evidence="1">The sequence shown here is derived from an EMBL/GenBank/DDBJ whole genome shotgun (WGS) entry which is preliminary data.</text>
</comment>
<dbReference type="Pfam" id="PF07845">
    <property type="entry name" value="DUF1636"/>
    <property type="match status" value="1"/>
</dbReference>
<gene>
    <name evidence="1" type="ORF">OCGS_0467</name>
</gene>
<proteinExistence type="predicted"/>
<evidence type="ECO:0000313" key="2">
    <source>
        <dbReference type="Proteomes" id="UP000006765"/>
    </source>
</evidence>
<dbReference type="EMBL" id="AMGO01000007">
    <property type="protein sequence ID" value="EKE45377.1"/>
    <property type="molecule type" value="Genomic_DNA"/>
</dbReference>
<dbReference type="STRING" id="1231392.OCGS_0467"/>
<dbReference type="OrthoDB" id="8364077at2"/>
<dbReference type="Proteomes" id="UP000006765">
    <property type="component" value="Unassembled WGS sequence"/>
</dbReference>
<dbReference type="InterPro" id="IPR012863">
    <property type="entry name" value="DUF1636"/>
</dbReference>
<dbReference type="AlphaFoldDB" id="K2HFX2"/>
<evidence type="ECO:0000313" key="1">
    <source>
        <dbReference type="EMBL" id="EKE45377.1"/>
    </source>
</evidence>
<accession>K2HFX2</accession>
<protein>
    <recommendedName>
        <fullName evidence="3">Metal-binding protein</fullName>
    </recommendedName>
</protein>
<reference evidence="1 2" key="1">
    <citation type="journal article" date="2012" name="J. Bacteriol.">
        <title>Draft Genome Sequence of Oceaniovalibus guishaninsula JLT2003T.</title>
        <authorList>
            <person name="Tang K."/>
            <person name="Liu K."/>
            <person name="Jiao N."/>
        </authorList>
    </citation>
    <scope>NUCLEOTIDE SEQUENCE [LARGE SCALE GENOMIC DNA]</scope>
    <source>
        <strain evidence="1 2">JLT2003</strain>
    </source>
</reference>
<sequence length="107" mass="11299">MSGAVLRLCGTCRGSDADRLRDRIAAAGLPVRIVAQDCLNACGNPVAMALQGKGRATYLFAGVAPESDAEDIVATLRLYLDAPAGWIEDARPCGRLRRCLLGRISAL</sequence>
<organism evidence="1 2">
    <name type="scientific">Oceaniovalibus guishaninsula JLT2003</name>
    <dbReference type="NCBI Taxonomy" id="1231392"/>
    <lineage>
        <taxon>Bacteria</taxon>
        <taxon>Pseudomonadati</taxon>
        <taxon>Pseudomonadota</taxon>
        <taxon>Alphaproteobacteria</taxon>
        <taxon>Rhodobacterales</taxon>
        <taxon>Roseobacteraceae</taxon>
        <taxon>Oceaniovalibus</taxon>
    </lineage>
</organism>
<dbReference type="RefSeq" id="WP_007425620.1">
    <property type="nucleotide sequence ID" value="NZ_AMGO01000007.1"/>
</dbReference>
<keyword evidence="2" id="KW-1185">Reference proteome</keyword>
<dbReference type="eggNOG" id="COG5469">
    <property type="taxonomic scope" value="Bacteria"/>
</dbReference>
<dbReference type="PATRIC" id="fig|1231392.3.peg.470"/>
<evidence type="ECO:0008006" key="3">
    <source>
        <dbReference type="Google" id="ProtNLM"/>
    </source>
</evidence>
<name>K2HFX2_9RHOB</name>